<feature type="region of interest" description="Disordered" evidence="1">
    <location>
        <begin position="460"/>
        <end position="479"/>
    </location>
</feature>
<dbReference type="EnsemblPlants" id="AUR62017354-RA">
    <property type="protein sequence ID" value="AUR62017354-RA:cds"/>
    <property type="gene ID" value="AUR62017354"/>
</dbReference>
<sequence>MEYELRQVRAIARMVARMVALLVAGASYSSRASSLRLLLAVAESRFSESWFSRAPDYPPSPFVAQLFPLNGLSSPNVDVSPKSKYNDRLSNDDGNASIDQHAEYCDQDEACRGPRGLTFFNHLAHDNMKTKPKSLAKPYMRKTSTLMKPTASQLAKQNQQHQAYGSFRLQKSEGNSGTHSAMESQASKRQKLDGGHLRKDAAAQGLNSQAKLRITIPREPALATAHRAGRTRLTSTKEVENPTATTCRFKARTVNRKTLEAPVLPFSKRTVQHLPDVKASHLKTTGRKNPSTSTDASTSVCRNDKVLNKVHADSAIEAGNKDGKGSDSVDVSKVAVHQAVHSFKARPLDRKILASRGDIGVFRNNKRDVTVPKEFMFQTSKRTQPNLPTELFSKLSLAGEPHSKNCAQAELPQNTTIPAKESKENRWESCHLNKQNTIHLPKEKLDTRNGKERLTVANGRIGEVNPRSGMSRPLGSWRQ</sequence>
<dbReference type="GO" id="GO:0030295">
    <property type="term" value="F:protein kinase activator activity"/>
    <property type="evidence" value="ECO:0007669"/>
    <property type="project" value="TreeGrafter"/>
</dbReference>
<organism evidence="3 4">
    <name type="scientific">Chenopodium quinoa</name>
    <name type="common">Quinoa</name>
    <dbReference type="NCBI Taxonomy" id="63459"/>
    <lineage>
        <taxon>Eukaryota</taxon>
        <taxon>Viridiplantae</taxon>
        <taxon>Streptophyta</taxon>
        <taxon>Embryophyta</taxon>
        <taxon>Tracheophyta</taxon>
        <taxon>Spermatophyta</taxon>
        <taxon>Magnoliopsida</taxon>
        <taxon>eudicotyledons</taxon>
        <taxon>Gunneridae</taxon>
        <taxon>Pentapetalae</taxon>
        <taxon>Caryophyllales</taxon>
        <taxon>Chenopodiaceae</taxon>
        <taxon>Chenopodioideae</taxon>
        <taxon>Atripliceae</taxon>
        <taxon>Chenopodium</taxon>
    </lineage>
</organism>
<dbReference type="GO" id="GO:0008017">
    <property type="term" value="F:microtubule binding"/>
    <property type="evidence" value="ECO:0007669"/>
    <property type="project" value="TreeGrafter"/>
</dbReference>
<protein>
    <recommendedName>
        <fullName evidence="2">TPX2 central domain-containing protein</fullName>
    </recommendedName>
</protein>
<evidence type="ECO:0000313" key="3">
    <source>
        <dbReference type="EnsemblPlants" id="AUR62017354-RA:cds"/>
    </source>
</evidence>
<proteinExistence type="predicted"/>
<feature type="compositionally biased region" description="Basic and acidic residues" evidence="1">
    <location>
        <begin position="190"/>
        <end position="201"/>
    </location>
</feature>
<evidence type="ECO:0000256" key="1">
    <source>
        <dbReference type="SAM" id="MobiDB-lite"/>
    </source>
</evidence>
<dbReference type="AlphaFoldDB" id="A0A803LQX5"/>
<feature type="region of interest" description="Disordered" evidence="1">
    <location>
        <begin position="170"/>
        <end position="229"/>
    </location>
</feature>
<reference evidence="3" key="1">
    <citation type="journal article" date="2017" name="Nature">
        <title>The genome of Chenopodium quinoa.</title>
        <authorList>
            <person name="Jarvis D.E."/>
            <person name="Ho Y.S."/>
            <person name="Lightfoot D.J."/>
            <person name="Schmoeckel S.M."/>
            <person name="Li B."/>
            <person name="Borm T.J.A."/>
            <person name="Ohyanagi H."/>
            <person name="Mineta K."/>
            <person name="Michell C.T."/>
            <person name="Saber N."/>
            <person name="Kharbatia N.M."/>
            <person name="Rupper R.R."/>
            <person name="Sharp A.R."/>
            <person name="Dally N."/>
            <person name="Boughton B.A."/>
            <person name="Woo Y.H."/>
            <person name="Gao G."/>
            <person name="Schijlen E.G.W.M."/>
            <person name="Guo X."/>
            <person name="Momin A.A."/>
            <person name="Negrao S."/>
            <person name="Al-Babili S."/>
            <person name="Gehring C."/>
            <person name="Roessner U."/>
            <person name="Jung C."/>
            <person name="Murphy K."/>
            <person name="Arold S.T."/>
            <person name="Gojobori T."/>
            <person name="van der Linden C.G."/>
            <person name="van Loo E.N."/>
            <person name="Jellen E.N."/>
            <person name="Maughan P.J."/>
            <person name="Tester M."/>
        </authorList>
    </citation>
    <scope>NUCLEOTIDE SEQUENCE [LARGE SCALE GENOMIC DNA]</scope>
    <source>
        <strain evidence="3">cv. PI 614886</strain>
    </source>
</reference>
<feature type="domain" description="TPX2 central" evidence="2">
    <location>
        <begin position="212"/>
        <end position="377"/>
    </location>
</feature>
<evidence type="ECO:0000313" key="4">
    <source>
        <dbReference type="Proteomes" id="UP000596660"/>
    </source>
</evidence>
<dbReference type="Proteomes" id="UP000596660">
    <property type="component" value="Unplaced"/>
</dbReference>
<keyword evidence="4" id="KW-1185">Reference proteome</keyword>
<dbReference type="GO" id="GO:0090307">
    <property type="term" value="P:mitotic spindle assembly"/>
    <property type="evidence" value="ECO:0007669"/>
    <property type="project" value="TreeGrafter"/>
</dbReference>
<dbReference type="InterPro" id="IPR009675">
    <property type="entry name" value="TPX2_fam"/>
</dbReference>
<dbReference type="Pfam" id="PF12214">
    <property type="entry name" value="TPX2_importin"/>
    <property type="match status" value="1"/>
</dbReference>
<dbReference type="PANTHER" id="PTHR14326:SF15">
    <property type="entry name" value="OS06G0130200 PROTEIN"/>
    <property type="match status" value="1"/>
</dbReference>
<accession>A0A803LQX5</accession>
<dbReference type="InterPro" id="IPR027330">
    <property type="entry name" value="TPX2_central_dom"/>
</dbReference>
<dbReference type="PANTHER" id="PTHR14326">
    <property type="entry name" value="TARGETING PROTEIN FOR XKLP2"/>
    <property type="match status" value="1"/>
</dbReference>
<dbReference type="GO" id="GO:0005819">
    <property type="term" value="C:spindle"/>
    <property type="evidence" value="ECO:0007669"/>
    <property type="project" value="InterPro"/>
</dbReference>
<evidence type="ECO:0000259" key="2">
    <source>
        <dbReference type="Pfam" id="PF12214"/>
    </source>
</evidence>
<dbReference type="GO" id="GO:0005880">
    <property type="term" value="C:nuclear microtubule"/>
    <property type="evidence" value="ECO:0007669"/>
    <property type="project" value="TreeGrafter"/>
</dbReference>
<dbReference type="Gramene" id="AUR62017354-RA">
    <property type="protein sequence ID" value="AUR62017354-RA:cds"/>
    <property type="gene ID" value="AUR62017354"/>
</dbReference>
<reference evidence="3" key="2">
    <citation type="submission" date="2021-03" db="UniProtKB">
        <authorList>
            <consortium name="EnsemblPlants"/>
        </authorList>
    </citation>
    <scope>IDENTIFICATION</scope>
</reference>
<name>A0A803LQX5_CHEQI</name>
<feature type="compositionally biased region" description="Polar residues" evidence="1">
    <location>
        <begin position="172"/>
        <end position="187"/>
    </location>
</feature>
<dbReference type="GO" id="GO:0060236">
    <property type="term" value="P:regulation of mitotic spindle organization"/>
    <property type="evidence" value="ECO:0007669"/>
    <property type="project" value="InterPro"/>
</dbReference>